<dbReference type="PROSITE" id="PS00460">
    <property type="entry name" value="GLUTATHIONE_PEROXID_1"/>
    <property type="match status" value="1"/>
</dbReference>
<dbReference type="PANTHER" id="PTHR11592:SF78">
    <property type="entry name" value="GLUTATHIONE PEROXIDASE"/>
    <property type="match status" value="1"/>
</dbReference>
<dbReference type="PIRSF" id="PIRSF000303">
    <property type="entry name" value="Glutathion_perox"/>
    <property type="match status" value="1"/>
</dbReference>
<dbReference type="SUPFAM" id="SSF52833">
    <property type="entry name" value="Thioredoxin-like"/>
    <property type="match status" value="1"/>
</dbReference>
<dbReference type="OrthoDB" id="9785502at2"/>
<keyword evidence="2 5" id="KW-0575">Peroxidase</keyword>
<accession>A0A0F3IVA0</accession>
<dbReference type="GO" id="GO:0034599">
    <property type="term" value="P:cellular response to oxidative stress"/>
    <property type="evidence" value="ECO:0007669"/>
    <property type="project" value="TreeGrafter"/>
</dbReference>
<evidence type="ECO:0000313" key="7">
    <source>
        <dbReference type="Proteomes" id="UP000033774"/>
    </source>
</evidence>
<sequence length="188" mass="20365">MRRLIAPWVGTVAMLGFLGFARAETPGSAYDFTFQTIDGQPLPLATFTGKAVLIVNTASQCGFTPQYKGLEALYDRYGPNGLIVLGVPSNDFGGQEPGSSAEIKNFCETSFDVSFPLTEKTHVVGAEAHPFYKWAGEKLGLVAKPRWNFHKYLIGPDGALVDWFSTLTEPTSSRVTKAIETILPAKSG</sequence>
<evidence type="ECO:0000256" key="2">
    <source>
        <dbReference type="ARBA" id="ARBA00022559"/>
    </source>
</evidence>
<evidence type="ECO:0000256" key="3">
    <source>
        <dbReference type="ARBA" id="ARBA00023002"/>
    </source>
</evidence>
<dbReference type="Proteomes" id="UP000033774">
    <property type="component" value="Unassembled WGS sequence"/>
</dbReference>
<comment type="caution">
    <text evidence="6">The sequence shown here is derived from an EMBL/GenBank/DDBJ whole genome shotgun (WGS) entry which is preliminary data.</text>
</comment>
<dbReference type="PRINTS" id="PR01011">
    <property type="entry name" value="GLUTPROXDASE"/>
</dbReference>
<dbReference type="Gene3D" id="3.40.30.10">
    <property type="entry name" value="Glutaredoxin"/>
    <property type="match status" value="1"/>
</dbReference>
<dbReference type="CDD" id="cd00340">
    <property type="entry name" value="GSH_Peroxidase"/>
    <property type="match status" value="1"/>
</dbReference>
<dbReference type="PATRIC" id="fig|552518.3.peg.1632"/>
<dbReference type="PANTHER" id="PTHR11592">
    <property type="entry name" value="GLUTATHIONE PEROXIDASE"/>
    <property type="match status" value="1"/>
</dbReference>
<name>A0A0F3IVA0_9PROT</name>
<keyword evidence="7" id="KW-1185">Reference proteome</keyword>
<dbReference type="InterPro" id="IPR000889">
    <property type="entry name" value="Glutathione_peroxidase"/>
</dbReference>
<evidence type="ECO:0000313" key="6">
    <source>
        <dbReference type="EMBL" id="KJV09539.1"/>
    </source>
</evidence>
<dbReference type="AlphaFoldDB" id="A0A0F3IVA0"/>
<organism evidence="6 7">
    <name type="scientific">Elstera litoralis</name>
    <dbReference type="NCBI Taxonomy" id="552518"/>
    <lineage>
        <taxon>Bacteria</taxon>
        <taxon>Pseudomonadati</taxon>
        <taxon>Pseudomonadota</taxon>
        <taxon>Alphaproteobacteria</taxon>
        <taxon>Rhodospirillales</taxon>
        <taxon>Rhodospirillaceae</taxon>
        <taxon>Elstera</taxon>
    </lineage>
</organism>
<comment type="similarity">
    <text evidence="1 5">Belongs to the glutathione peroxidase family.</text>
</comment>
<dbReference type="EMBL" id="LAJY01000262">
    <property type="protein sequence ID" value="KJV09539.1"/>
    <property type="molecule type" value="Genomic_DNA"/>
</dbReference>
<evidence type="ECO:0000256" key="4">
    <source>
        <dbReference type="PIRSR" id="PIRSR000303-1"/>
    </source>
</evidence>
<proteinExistence type="inferred from homology"/>
<dbReference type="InterPro" id="IPR036249">
    <property type="entry name" value="Thioredoxin-like_sf"/>
</dbReference>
<evidence type="ECO:0000256" key="5">
    <source>
        <dbReference type="RuleBase" id="RU000499"/>
    </source>
</evidence>
<keyword evidence="3 5" id="KW-0560">Oxidoreductase</keyword>
<protein>
    <recommendedName>
        <fullName evidence="5">Glutathione peroxidase</fullName>
    </recommendedName>
</protein>
<dbReference type="GO" id="GO:0004601">
    <property type="term" value="F:peroxidase activity"/>
    <property type="evidence" value="ECO:0007669"/>
    <property type="project" value="UniProtKB-KW"/>
</dbReference>
<dbReference type="PROSITE" id="PS51355">
    <property type="entry name" value="GLUTATHIONE_PEROXID_3"/>
    <property type="match status" value="1"/>
</dbReference>
<gene>
    <name evidence="6" type="ORF">VZ95_10870</name>
</gene>
<dbReference type="InterPro" id="IPR029759">
    <property type="entry name" value="GPX_AS"/>
</dbReference>
<dbReference type="Pfam" id="PF00255">
    <property type="entry name" value="GSHPx"/>
    <property type="match status" value="1"/>
</dbReference>
<feature type="active site" evidence="4">
    <location>
        <position position="61"/>
    </location>
</feature>
<evidence type="ECO:0000256" key="1">
    <source>
        <dbReference type="ARBA" id="ARBA00006926"/>
    </source>
</evidence>
<reference evidence="6 7" key="1">
    <citation type="submission" date="2015-03" db="EMBL/GenBank/DDBJ databases">
        <title>Draft genome sequence of Elstera litoralis.</title>
        <authorList>
            <person name="Rahalkar M.C."/>
            <person name="Dhakephalkar P.K."/>
            <person name="Pore S.D."/>
            <person name="Arora P."/>
            <person name="Kapse N.G."/>
            <person name="Pandit P.S."/>
        </authorList>
    </citation>
    <scope>NUCLEOTIDE SEQUENCE [LARGE SCALE GENOMIC DNA]</scope>
    <source>
        <strain evidence="6 7">Dia-1</strain>
    </source>
</reference>